<dbReference type="PANTHER" id="PTHR46361">
    <property type="entry name" value="ELECTRON CARRIER/ PROTEIN DISULFIDE OXIDOREDUCTASE"/>
    <property type="match status" value="1"/>
</dbReference>
<keyword evidence="1" id="KW-1133">Transmembrane helix</keyword>
<protein>
    <submittedName>
        <fullName evidence="4">Uncharacterized protein</fullName>
    </submittedName>
</protein>
<dbReference type="InterPro" id="IPR006869">
    <property type="entry name" value="DUF547"/>
</dbReference>
<dbReference type="OrthoDB" id="71430at2759"/>
<dbReference type="EMBL" id="JH767163">
    <property type="protein sequence ID" value="EQC32527.1"/>
    <property type="molecule type" value="Genomic_DNA"/>
</dbReference>
<dbReference type="Proteomes" id="UP000030762">
    <property type="component" value="Unassembled WGS sequence"/>
</dbReference>
<feature type="domain" description="DUF547" evidence="2">
    <location>
        <begin position="754"/>
        <end position="876"/>
    </location>
</feature>
<keyword evidence="1" id="KW-0472">Membrane</keyword>
<dbReference type="Pfam" id="PF04784">
    <property type="entry name" value="DUF547"/>
    <property type="match status" value="1"/>
</dbReference>
<evidence type="ECO:0000313" key="4">
    <source>
        <dbReference type="EMBL" id="EQC32527.1"/>
    </source>
</evidence>
<evidence type="ECO:0000313" key="5">
    <source>
        <dbReference type="Proteomes" id="UP000030762"/>
    </source>
</evidence>
<sequence length="973" mass="109343">MLTWGLVGGILCLWFSFEPAVSIAMLLSMFVLVSYAANNLILRCSPVHMCHMDVHDERAAIAKDKTSPLALALEKQPWHVPALEISEMLLSNSNNKMQGDVVQGQAIWPNSDEPIAFENDLFRGKVLFLLRTEPESPKWHHLFVGRRRLFWVQLQGQFKVQPVGTVYIGGEVPRKMKLGFVTNTLVRILLSVLNCLVVGLHYGLGHAYPKDVVAPEDEELPHLSFPLQSSVDEFICTRAGDAPPALGTDGLGESTDARARRKAGTQRYEFNTSDTYSFSFFSFFIDFERWKVVNVPGMPDTSLATFWDTMPLRIVAYSLKAPTGHRHDRHVAGQKQYYLCLQLSPTPTAVRPRTARSLFGLDMENEANEFIKDEEAHHDQLLSELDVFEFCVPVWVEYFSTTEGVKGPGERRVGYLFDILEYTDGSRTVLKKHRFALHTAVQTNLAISLASDDFDADDPTIEFTIQTKTSSTRAIDTERSLIDAALHDLAVDASSSSSSLSRKIAAKAALKRLLTQPSSVVPHAPFFATRPGISTGSQGQVVRMLWDSHWRNEWLVLDTKKHEVRFFRTQSSTPCLVIPIADIFDVTPASDYLNLPPPANSDGMYWFEIETLTRVHCIAVASLGECEFWHRAIVAEMDTLSGVVMAHDLVSKPYYLVASTLGRDRYQNELHCGTRDDEAVAKDEQRRILNDRRIGVRFGASADLDVCDVVEQALRMAILLRQHPQLCLTHEVLMFLDVVASIKQVNATLTLFAMNSPDRTAFFLNLYHLQVLHGHFLDLLPHSKATWATFFNSVAYDVSGLLFTPAEIEHCILRTSLPPFKAPFPRPSWSTSDPRTPLEVRGADYRMVFALNPTTRSSVSVVTVYRGFALEHQLNFMARLVLSTLVSADMRKHIIYLPRVCEWYAADFPGHHNVSNVVRTLVSYLDGDLKGNVEALLSQPSKLAIKYLNYDYSFHATVQLSNWKAQPSTATAS</sequence>
<dbReference type="InParanoid" id="T0RR46"/>
<dbReference type="Pfam" id="PF08588">
    <property type="entry name" value="Duc1"/>
    <property type="match status" value="1"/>
</dbReference>
<reference evidence="4 5" key="1">
    <citation type="submission" date="2012-04" db="EMBL/GenBank/DDBJ databases">
        <title>The Genome Sequence of Saprolegnia declina VS20.</title>
        <authorList>
            <consortium name="The Broad Institute Genome Sequencing Platform"/>
            <person name="Russ C."/>
            <person name="Nusbaum C."/>
            <person name="Tyler B."/>
            <person name="van West P."/>
            <person name="Dieguez-Uribeondo J."/>
            <person name="de Bruijn I."/>
            <person name="Tripathy S."/>
            <person name="Jiang R."/>
            <person name="Young S.K."/>
            <person name="Zeng Q."/>
            <person name="Gargeya S."/>
            <person name="Fitzgerald M."/>
            <person name="Haas B."/>
            <person name="Abouelleil A."/>
            <person name="Alvarado L."/>
            <person name="Arachchi H.M."/>
            <person name="Berlin A."/>
            <person name="Chapman S.B."/>
            <person name="Goldberg J."/>
            <person name="Griggs A."/>
            <person name="Gujja S."/>
            <person name="Hansen M."/>
            <person name="Howarth C."/>
            <person name="Imamovic A."/>
            <person name="Larimer J."/>
            <person name="McCowen C."/>
            <person name="Montmayeur A."/>
            <person name="Murphy C."/>
            <person name="Neiman D."/>
            <person name="Pearson M."/>
            <person name="Priest M."/>
            <person name="Roberts A."/>
            <person name="Saif S."/>
            <person name="Shea T."/>
            <person name="Sisk P."/>
            <person name="Sykes S."/>
            <person name="Wortman J."/>
            <person name="Nusbaum C."/>
            <person name="Birren B."/>
        </authorList>
    </citation>
    <scope>NUCLEOTIDE SEQUENCE [LARGE SCALE GENOMIC DNA]</scope>
    <source>
        <strain evidence="4 5">VS20</strain>
    </source>
</reference>
<dbReference type="RefSeq" id="XP_008614028.1">
    <property type="nucleotide sequence ID" value="XM_008615806.1"/>
</dbReference>
<dbReference type="STRING" id="1156394.T0RR46"/>
<dbReference type="InterPro" id="IPR013897">
    <property type="entry name" value="Duc1"/>
</dbReference>
<evidence type="ECO:0000259" key="2">
    <source>
        <dbReference type="Pfam" id="PF04784"/>
    </source>
</evidence>
<dbReference type="VEuPathDB" id="FungiDB:SDRG_09853"/>
<keyword evidence="1" id="KW-0812">Transmembrane</keyword>
<evidence type="ECO:0000256" key="1">
    <source>
        <dbReference type="SAM" id="Phobius"/>
    </source>
</evidence>
<feature type="transmembrane region" description="Helical" evidence="1">
    <location>
        <begin position="184"/>
        <end position="204"/>
    </location>
</feature>
<gene>
    <name evidence="4" type="ORF">SDRG_09853</name>
</gene>
<keyword evidence="5" id="KW-1185">Reference proteome</keyword>
<proteinExistence type="predicted"/>
<feature type="transmembrane region" description="Helical" evidence="1">
    <location>
        <begin position="20"/>
        <end position="42"/>
    </location>
</feature>
<dbReference type="OMA" id="LTHEVLM"/>
<feature type="domain" description="Domain of unknown function at the cortex 1" evidence="3">
    <location>
        <begin position="103"/>
        <end position="320"/>
    </location>
</feature>
<dbReference type="eggNOG" id="ENOG502QTXZ">
    <property type="taxonomic scope" value="Eukaryota"/>
</dbReference>
<evidence type="ECO:0000259" key="3">
    <source>
        <dbReference type="Pfam" id="PF08588"/>
    </source>
</evidence>
<name>T0RR46_SAPDV</name>
<dbReference type="GeneID" id="19950580"/>
<dbReference type="Gene3D" id="2.30.29.30">
    <property type="entry name" value="Pleckstrin-homology domain (PH domain)/Phosphotyrosine-binding domain (PTB)"/>
    <property type="match status" value="1"/>
</dbReference>
<dbReference type="SUPFAM" id="SSF50729">
    <property type="entry name" value="PH domain-like"/>
    <property type="match status" value="1"/>
</dbReference>
<dbReference type="AlphaFoldDB" id="T0RR46"/>
<organism evidence="4 5">
    <name type="scientific">Saprolegnia diclina (strain VS20)</name>
    <dbReference type="NCBI Taxonomy" id="1156394"/>
    <lineage>
        <taxon>Eukaryota</taxon>
        <taxon>Sar</taxon>
        <taxon>Stramenopiles</taxon>
        <taxon>Oomycota</taxon>
        <taxon>Saprolegniomycetes</taxon>
        <taxon>Saprolegniales</taxon>
        <taxon>Saprolegniaceae</taxon>
        <taxon>Saprolegnia</taxon>
    </lineage>
</organism>
<dbReference type="InterPro" id="IPR011993">
    <property type="entry name" value="PH-like_dom_sf"/>
</dbReference>
<accession>T0RR46</accession>
<dbReference type="PANTHER" id="PTHR46361:SF3">
    <property type="entry name" value="ELECTRON CARRIER_ PROTEIN DISULFIDE OXIDOREDUCTASE"/>
    <property type="match status" value="1"/>
</dbReference>